<dbReference type="EC" id="6.5.1.2" evidence="2 14"/>
<dbReference type="GO" id="GO:0005829">
    <property type="term" value="C:cytosol"/>
    <property type="evidence" value="ECO:0007669"/>
    <property type="project" value="TreeGrafter"/>
</dbReference>
<evidence type="ECO:0000259" key="15">
    <source>
        <dbReference type="PROSITE" id="PS50172"/>
    </source>
</evidence>
<feature type="domain" description="BRCT" evidence="15">
    <location>
        <begin position="596"/>
        <end position="675"/>
    </location>
</feature>
<dbReference type="Gene3D" id="2.40.50.140">
    <property type="entry name" value="Nucleic acid-binding proteins"/>
    <property type="match status" value="1"/>
</dbReference>
<dbReference type="InterPro" id="IPR013839">
    <property type="entry name" value="DNAligase_adenylation"/>
</dbReference>
<dbReference type="EMBL" id="CP012333">
    <property type="protein sequence ID" value="AKU96715.1"/>
    <property type="molecule type" value="Genomic_DNA"/>
</dbReference>
<feature type="binding site" evidence="14">
    <location>
        <position position="404"/>
    </location>
    <ligand>
        <name>Zn(2+)</name>
        <dbReference type="ChEBI" id="CHEBI:29105"/>
    </ligand>
</feature>
<dbReference type="PROSITE" id="PS50172">
    <property type="entry name" value="BRCT"/>
    <property type="match status" value="1"/>
</dbReference>
<feature type="binding site" evidence="14">
    <location>
        <position position="112"/>
    </location>
    <ligand>
        <name>NAD(+)</name>
        <dbReference type="ChEBI" id="CHEBI:57540"/>
    </ligand>
</feature>
<dbReference type="Pfam" id="PF12826">
    <property type="entry name" value="HHH_2"/>
    <property type="match status" value="1"/>
</dbReference>
<evidence type="ECO:0000256" key="8">
    <source>
        <dbReference type="ARBA" id="ARBA00022833"/>
    </source>
</evidence>
<keyword evidence="7 14" id="KW-0227">DNA damage</keyword>
<keyword evidence="11 14" id="KW-0234">DNA repair</keyword>
<evidence type="ECO:0000256" key="5">
    <source>
        <dbReference type="ARBA" id="ARBA00022705"/>
    </source>
</evidence>
<reference evidence="16 17" key="1">
    <citation type="submission" date="2015-08" db="EMBL/GenBank/DDBJ databases">
        <authorList>
            <person name="Babu N.S."/>
            <person name="Beckwith C.J."/>
            <person name="Beseler K.G."/>
            <person name="Brison A."/>
            <person name="Carone J.V."/>
            <person name="Caskin T.P."/>
            <person name="Diamond M."/>
            <person name="Durham M.E."/>
            <person name="Foxe J.M."/>
            <person name="Go M."/>
            <person name="Henderson B.A."/>
            <person name="Jones I.B."/>
            <person name="McGettigan J.A."/>
            <person name="Micheletti S.J."/>
            <person name="Nasrallah M.E."/>
            <person name="Ortiz D."/>
            <person name="Piller C.R."/>
            <person name="Privatt S.R."/>
            <person name="Schneider S.L."/>
            <person name="Sharp S."/>
            <person name="Smith T.C."/>
            <person name="Stanton J.D."/>
            <person name="Ullery H.E."/>
            <person name="Wilson R.J."/>
            <person name="Serrano M.G."/>
            <person name="Buck G."/>
            <person name="Lee V."/>
            <person name="Wang Y."/>
            <person name="Carvalho R."/>
            <person name="Voegtly L."/>
            <person name="Shi R."/>
            <person name="Duckworth R."/>
            <person name="Johnson A."/>
            <person name="Loviza R."/>
            <person name="Walstead R."/>
            <person name="Shah Z."/>
            <person name="Kiflezghi M."/>
            <person name="Wade K."/>
            <person name="Ball S.L."/>
            <person name="Bradley K.W."/>
            <person name="Asai D.J."/>
            <person name="Bowman C.A."/>
            <person name="Russell D.A."/>
            <person name="Pope W.H."/>
            <person name="Jacobs-Sera D."/>
            <person name="Hendrix R.W."/>
            <person name="Hatfull G.F."/>
        </authorList>
    </citation>
    <scope>NUCLEOTIDE SEQUENCE [LARGE SCALE GENOMIC DNA]</scope>
    <source>
        <strain evidence="16 17">DSM 27648</strain>
    </source>
</reference>
<dbReference type="PIRSF" id="PIRSF001604">
    <property type="entry name" value="LigA"/>
    <property type="match status" value="1"/>
</dbReference>
<keyword evidence="4 14" id="KW-0436">Ligase</keyword>
<evidence type="ECO:0000256" key="6">
    <source>
        <dbReference type="ARBA" id="ARBA00022723"/>
    </source>
</evidence>
<evidence type="ECO:0000256" key="9">
    <source>
        <dbReference type="ARBA" id="ARBA00022842"/>
    </source>
</evidence>
<dbReference type="NCBIfam" id="NF005932">
    <property type="entry name" value="PRK07956.1"/>
    <property type="match status" value="1"/>
</dbReference>
<dbReference type="PANTHER" id="PTHR23389:SF9">
    <property type="entry name" value="DNA LIGASE"/>
    <property type="match status" value="1"/>
</dbReference>
<dbReference type="SUPFAM" id="SSF56091">
    <property type="entry name" value="DNA ligase/mRNA capping enzyme, catalytic domain"/>
    <property type="match status" value="1"/>
</dbReference>
<keyword evidence="14" id="KW-0464">Manganese</keyword>
<feature type="binding site" evidence="14">
    <location>
        <position position="433"/>
    </location>
    <ligand>
        <name>Zn(2+)</name>
        <dbReference type="ChEBI" id="CHEBI:29105"/>
    </ligand>
</feature>
<evidence type="ECO:0000256" key="1">
    <source>
        <dbReference type="ARBA" id="ARBA00004067"/>
    </source>
</evidence>
<evidence type="ECO:0000313" key="16">
    <source>
        <dbReference type="EMBL" id="AKU96715.1"/>
    </source>
</evidence>
<dbReference type="Gene3D" id="1.10.287.610">
    <property type="entry name" value="Helix hairpin bin"/>
    <property type="match status" value="1"/>
</dbReference>
<name>A0A0K1PT59_9BACT</name>
<dbReference type="HAMAP" id="MF_01588">
    <property type="entry name" value="DNA_ligase_A"/>
    <property type="match status" value="1"/>
</dbReference>
<dbReference type="InterPro" id="IPR004149">
    <property type="entry name" value="Znf_DNAligase_C4"/>
</dbReference>
<evidence type="ECO:0000256" key="2">
    <source>
        <dbReference type="ARBA" id="ARBA00012722"/>
    </source>
</evidence>
<dbReference type="Pfam" id="PF03119">
    <property type="entry name" value="DNA_ligase_ZBD"/>
    <property type="match status" value="1"/>
</dbReference>
<dbReference type="SMART" id="SM00292">
    <property type="entry name" value="BRCT"/>
    <property type="match status" value="1"/>
</dbReference>
<dbReference type="NCBIfam" id="TIGR00575">
    <property type="entry name" value="dnlj"/>
    <property type="match status" value="1"/>
</dbReference>
<dbReference type="InterPro" id="IPR012340">
    <property type="entry name" value="NA-bd_OB-fold"/>
</dbReference>
<organism evidence="16 17">
    <name type="scientific">Labilithrix luteola</name>
    <dbReference type="NCBI Taxonomy" id="1391654"/>
    <lineage>
        <taxon>Bacteria</taxon>
        <taxon>Pseudomonadati</taxon>
        <taxon>Myxococcota</taxon>
        <taxon>Polyangia</taxon>
        <taxon>Polyangiales</taxon>
        <taxon>Labilitrichaceae</taxon>
        <taxon>Labilithrix</taxon>
    </lineage>
</organism>
<dbReference type="GO" id="GO:0006260">
    <property type="term" value="P:DNA replication"/>
    <property type="evidence" value="ECO:0007669"/>
    <property type="project" value="UniProtKB-KW"/>
</dbReference>
<evidence type="ECO:0000256" key="10">
    <source>
        <dbReference type="ARBA" id="ARBA00023027"/>
    </source>
</evidence>
<feature type="binding site" evidence="14">
    <location>
        <begin position="31"/>
        <end position="35"/>
    </location>
    <ligand>
        <name>NAD(+)</name>
        <dbReference type="ChEBI" id="CHEBI:57540"/>
    </ligand>
</feature>
<keyword evidence="8 14" id="KW-0862">Zinc</keyword>
<dbReference type="GO" id="GO:0006281">
    <property type="term" value="P:DNA repair"/>
    <property type="evidence" value="ECO:0007669"/>
    <property type="project" value="UniProtKB-KW"/>
</dbReference>
<gene>
    <name evidence="14" type="primary">ligA</name>
    <name evidence="16" type="ORF">AKJ09_03379</name>
</gene>
<dbReference type="InterPro" id="IPR001357">
    <property type="entry name" value="BRCT_dom"/>
</dbReference>
<protein>
    <recommendedName>
        <fullName evidence="3 14">DNA ligase</fullName>
        <ecNumber evidence="2 14">6.5.1.2</ecNumber>
    </recommendedName>
    <alternativeName>
        <fullName evidence="14">Polydeoxyribonucleotide synthase [NAD(+)]</fullName>
    </alternativeName>
</protein>
<dbReference type="SUPFAM" id="SSF52113">
    <property type="entry name" value="BRCT domain"/>
    <property type="match status" value="1"/>
</dbReference>
<comment type="catalytic activity">
    <reaction evidence="12 14">
        <text>NAD(+) + (deoxyribonucleotide)n-3'-hydroxyl + 5'-phospho-(deoxyribonucleotide)m = (deoxyribonucleotide)n+m + AMP + beta-nicotinamide D-nucleotide.</text>
        <dbReference type="EC" id="6.5.1.2"/>
    </reaction>
</comment>
<keyword evidence="6 14" id="KW-0479">Metal-binding</keyword>
<dbReference type="Pfam" id="PF00533">
    <property type="entry name" value="BRCT"/>
    <property type="match status" value="1"/>
</dbReference>
<dbReference type="FunFam" id="1.10.287.610:FF:000002">
    <property type="entry name" value="DNA ligase"/>
    <property type="match status" value="1"/>
</dbReference>
<dbReference type="InterPro" id="IPR010994">
    <property type="entry name" value="RuvA_2-like"/>
</dbReference>
<dbReference type="SMART" id="SM00278">
    <property type="entry name" value="HhH1"/>
    <property type="match status" value="3"/>
</dbReference>
<proteinExistence type="inferred from homology"/>
<dbReference type="InterPro" id="IPR001679">
    <property type="entry name" value="DNA_ligase"/>
</dbReference>
<evidence type="ECO:0000256" key="12">
    <source>
        <dbReference type="ARBA" id="ARBA00034005"/>
    </source>
</evidence>
<feature type="binding site" evidence="14">
    <location>
        <position position="169"/>
    </location>
    <ligand>
        <name>NAD(+)</name>
        <dbReference type="ChEBI" id="CHEBI:57540"/>
    </ligand>
</feature>
<keyword evidence="9 14" id="KW-0460">Magnesium</keyword>
<dbReference type="InterPro" id="IPR003583">
    <property type="entry name" value="Hlx-hairpin-Hlx_DNA-bd_motif"/>
</dbReference>
<feature type="binding site" evidence="14">
    <location>
        <position position="307"/>
    </location>
    <ligand>
        <name>NAD(+)</name>
        <dbReference type="ChEBI" id="CHEBI:57540"/>
    </ligand>
</feature>
<feature type="binding site" evidence="14">
    <location>
        <position position="283"/>
    </location>
    <ligand>
        <name>NAD(+)</name>
        <dbReference type="ChEBI" id="CHEBI:57540"/>
    </ligand>
</feature>
<keyword evidence="17" id="KW-1185">Reference proteome</keyword>
<dbReference type="Gene3D" id="3.30.470.30">
    <property type="entry name" value="DNA ligase/mRNA capping enzyme"/>
    <property type="match status" value="1"/>
</dbReference>
<dbReference type="Gene3D" id="6.20.10.30">
    <property type="match status" value="1"/>
</dbReference>
<dbReference type="PATRIC" id="fig|1391654.3.peg.3419"/>
<dbReference type="SMART" id="SM00532">
    <property type="entry name" value="LIGANc"/>
    <property type="match status" value="1"/>
</dbReference>
<sequence length="675" mass="74115">MTPQRRHAELVHSIEAHNYRYYVLDDPSVTDAEFDTLMVELKALEKEHPELVTPDSPSQRVGGEARANVTKIKREYRMMSLDNAYSAADMGEFHRRVTEGLRDGDVPTFAIEPKLDGASIEVVYEGGRMVQATTRGDGVTGEDITPNVRTIRGVPSRIKHDKKLTLRGEVVIYRKDLDALNADRIAAGLEPFANPRNAAAGAVRMLDPREVAQRPLRVIFYQAVEGPEAKPTHVETLNWLADLGLPTHRRETVTPWEGVMDAIAAIDHARKTYPYETDGAVVKVDSYRQQDALGSTSKFPKWAIAYKFPAEQAVTTVRDIIVQVGRTGALTPVAIMDPVELAGTTVSRASLHNGEQIRLLDVHVGDRVFIQKAGEIIPQVLGVESRAREAGSAHFKMPTHCPECGTAVVMRLREEGKPELGAEATTRCPNRQCPAQVRGRILFFASRSAMAIDHLGDSLVDQLVGKELVKDVADLYDLDVEQVAGLERMGKKSAENVVKSVGASRDRTLDRLLCGLGIPQIGQVAARQLAQELVTLEGTLALSEEEAREKVSGIHGFGPKMVDSVIDFLKNEDERKLMKKLLDRHVGQPQPREVVATEGPLVGKSFCVTGVLTRKREDVHALLRAAGGTIFDSVKKGTTYLVAGDKTGKTKLDQAKKFGVQVISEEEMDKLLAGT</sequence>
<dbReference type="Pfam" id="PF01653">
    <property type="entry name" value="DNA_ligase_aden"/>
    <property type="match status" value="1"/>
</dbReference>
<keyword evidence="10 14" id="KW-0520">NAD</keyword>
<dbReference type="FunFam" id="2.40.50.140:FF:000012">
    <property type="entry name" value="DNA ligase"/>
    <property type="match status" value="1"/>
</dbReference>
<evidence type="ECO:0000256" key="11">
    <source>
        <dbReference type="ARBA" id="ARBA00023204"/>
    </source>
</evidence>
<dbReference type="CDD" id="cd00114">
    <property type="entry name" value="LIGANc"/>
    <property type="match status" value="1"/>
</dbReference>
<dbReference type="GO" id="GO:0003677">
    <property type="term" value="F:DNA binding"/>
    <property type="evidence" value="ECO:0007669"/>
    <property type="project" value="InterPro"/>
</dbReference>
<feature type="binding site" evidence="14">
    <location>
        <position position="401"/>
    </location>
    <ligand>
        <name>Zn(2+)</name>
        <dbReference type="ChEBI" id="CHEBI:29105"/>
    </ligand>
</feature>
<dbReference type="InterPro" id="IPR004150">
    <property type="entry name" value="NAD_DNA_ligase_OB"/>
</dbReference>
<dbReference type="InterPro" id="IPR036420">
    <property type="entry name" value="BRCT_dom_sf"/>
</dbReference>
<dbReference type="SUPFAM" id="SSF47781">
    <property type="entry name" value="RuvA domain 2-like"/>
    <property type="match status" value="1"/>
</dbReference>
<evidence type="ECO:0000313" key="17">
    <source>
        <dbReference type="Proteomes" id="UP000064967"/>
    </source>
</evidence>
<dbReference type="GO" id="GO:0046872">
    <property type="term" value="F:metal ion binding"/>
    <property type="evidence" value="ECO:0007669"/>
    <property type="project" value="UniProtKB-KW"/>
</dbReference>
<dbReference type="KEGG" id="llu:AKJ09_03379"/>
<dbReference type="AlphaFoldDB" id="A0A0K1PT59"/>
<feature type="binding site" evidence="14">
    <location>
        <position position="135"/>
    </location>
    <ligand>
        <name>NAD(+)</name>
        <dbReference type="ChEBI" id="CHEBI:57540"/>
    </ligand>
</feature>
<dbReference type="InterPro" id="IPR013840">
    <property type="entry name" value="DNAligase_N"/>
</dbReference>
<dbReference type="STRING" id="1391654.AKJ09_03379"/>
<evidence type="ECO:0000256" key="13">
    <source>
        <dbReference type="ARBA" id="ARBA00060881"/>
    </source>
</evidence>
<comment type="cofactor">
    <cofactor evidence="14">
        <name>Mg(2+)</name>
        <dbReference type="ChEBI" id="CHEBI:18420"/>
    </cofactor>
    <cofactor evidence="14">
        <name>Mn(2+)</name>
        <dbReference type="ChEBI" id="CHEBI:29035"/>
    </cofactor>
</comment>
<dbReference type="Gene3D" id="3.40.50.10190">
    <property type="entry name" value="BRCT domain"/>
    <property type="match status" value="1"/>
</dbReference>
<dbReference type="Pfam" id="PF03120">
    <property type="entry name" value="OB_DNA_ligase"/>
    <property type="match status" value="1"/>
</dbReference>
<accession>A0A0K1PT59</accession>
<comment type="function">
    <text evidence="1 14">DNA ligase that catalyzes the formation of phosphodiester linkages between 5'-phosphoryl and 3'-hydroxyl groups in double-stranded DNA using NAD as a coenzyme and as the energy source for the reaction. It is essential for DNA replication and repair of damaged DNA.</text>
</comment>
<feature type="binding site" evidence="14">
    <location>
        <begin position="80"/>
        <end position="81"/>
    </location>
    <ligand>
        <name>NAD(+)</name>
        <dbReference type="ChEBI" id="CHEBI:57540"/>
    </ligand>
</feature>
<feature type="active site" description="N6-AMP-lysine intermediate" evidence="14">
    <location>
        <position position="114"/>
    </location>
</feature>
<dbReference type="InterPro" id="IPR033136">
    <property type="entry name" value="DNA_ligase_CS"/>
</dbReference>
<feature type="binding site" evidence="14">
    <location>
        <position position="428"/>
    </location>
    <ligand>
        <name>Zn(2+)</name>
        <dbReference type="ChEBI" id="CHEBI:29105"/>
    </ligand>
</feature>
<comment type="similarity">
    <text evidence="13 14">Belongs to the NAD-dependent DNA ligase family. LigA subfamily.</text>
</comment>
<dbReference type="Proteomes" id="UP000064967">
    <property type="component" value="Chromosome"/>
</dbReference>
<evidence type="ECO:0000256" key="3">
    <source>
        <dbReference type="ARBA" id="ARBA00013308"/>
    </source>
</evidence>
<evidence type="ECO:0000256" key="14">
    <source>
        <dbReference type="HAMAP-Rule" id="MF_01588"/>
    </source>
</evidence>
<dbReference type="OrthoDB" id="9759736at2"/>
<dbReference type="GO" id="GO:0003911">
    <property type="term" value="F:DNA ligase (NAD+) activity"/>
    <property type="evidence" value="ECO:0007669"/>
    <property type="project" value="UniProtKB-UniRule"/>
</dbReference>
<dbReference type="PANTHER" id="PTHR23389">
    <property type="entry name" value="CHROMOSOME TRANSMISSION FIDELITY FACTOR 18"/>
    <property type="match status" value="1"/>
</dbReference>
<dbReference type="Gene3D" id="1.10.150.20">
    <property type="entry name" value="5' to 3' exonuclease, C-terminal subdomain"/>
    <property type="match status" value="2"/>
</dbReference>
<evidence type="ECO:0000256" key="4">
    <source>
        <dbReference type="ARBA" id="ARBA00022598"/>
    </source>
</evidence>
<dbReference type="CDD" id="cd17748">
    <property type="entry name" value="BRCT_DNA_ligase_like"/>
    <property type="match status" value="1"/>
</dbReference>
<dbReference type="SUPFAM" id="SSF50249">
    <property type="entry name" value="Nucleic acid-binding proteins"/>
    <property type="match status" value="1"/>
</dbReference>
<dbReference type="RefSeq" id="WP_146647962.1">
    <property type="nucleotide sequence ID" value="NZ_CP012333.1"/>
</dbReference>
<evidence type="ECO:0000256" key="7">
    <source>
        <dbReference type="ARBA" id="ARBA00022763"/>
    </source>
</evidence>
<dbReference type="PROSITE" id="PS01056">
    <property type="entry name" value="DNA_LIGASE_N2"/>
    <property type="match status" value="1"/>
</dbReference>
<dbReference type="InterPro" id="IPR041663">
    <property type="entry name" value="DisA/LigA_HHH"/>
</dbReference>
<dbReference type="Pfam" id="PF14520">
    <property type="entry name" value="HHH_5"/>
    <property type="match status" value="1"/>
</dbReference>
<keyword evidence="5 14" id="KW-0235">DNA replication</keyword>
<dbReference type="FunFam" id="1.10.150.20:FF:000007">
    <property type="entry name" value="DNA ligase"/>
    <property type="match status" value="1"/>
</dbReference>